<feature type="chain" id="PRO_5013863016" evidence="2">
    <location>
        <begin position="18"/>
        <end position="256"/>
    </location>
</feature>
<comment type="caution">
    <text evidence="3">The sequence shown here is derived from an EMBL/GenBank/DDBJ whole genome shotgun (WGS) entry which is preliminary data.</text>
</comment>
<accession>A0A2G8JDI9</accession>
<proteinExistence type="predicted"/>
<keyword evidence="2" id="KW-0732">Signal</keyword>
<feature type="signal peptide" evidence="2">
    <location>
        <begin position="1"/>
        <end position="17"/>
    </location>
</feature>
<evidence type="ECO:0000256" key="1">
    <source>
        <dbReference type="SAM" id="MobiDB-lite"/>
    </source>
</evidence>
<name>A0A2G8JDI9_STIJA</name>
<evidence type="ECO:0000313" key="3">
    <source>
        <dbReference type="EMBL" id="PIK33779.1"/>
    </source>
</evidence>
<dbReference type="AlphaFoldDB" id="A0A2G8JDI9"/>
<feature type="region of interest" description="Disordered" evidence="1">
    <location>
        <begin position="221"/>
        <end position="240"/>
    </location>
</feature>
<sequence>MLLLILVAVYSPKVCNCRSPVLPAPQTQQTRKAVVRRHADSRITELHFVQSEQCQNGVAHCEGSHFYETPNSPNQVSLTSGNNAPPLPPTHVHSSQEMQATFHVVVHSRNGGPMSQTTNHHVTNETPAPQIATVTPVSSSNTSNNNSGSVCCVYAPVRKKSKGNVYTQDKANLQPHYQRVTGPPRVAEHLLHPSLPAANLHENPLCNRQIQENDFHSLTTSPCSTLPSNSKLAPPSPMPMAYSRTLPPHLWNVRRI</sequence>
<organism evidence="3 4">
    <name type="scientific">Stichopus japonicus</name>
    <name type="common">Sea cucumber</name>
    <dbReference type="NCBI Taxonomy" id="307972"/>
    <lineage>
        <taxon>Eukaryota</taxon>
        <taxon>Metazoa</taxon>
        <taxon>Echinodermata</taxon>
        <taxon>Eleutherozoa</taxon>
        <taxon>Echinozoa</taxon>
        <taxon>Holothuroidea</taxon>
        <taxon>Aspidochirotacea</taxon>
        <taxon>Aspidochirotida</taxon>
        <taxon>Stichopodidae</taxon>
        <taxon>Apostichopus</taxon>
    </lineage>
</organism>
<evidence type="ECO:0000313" key="4">
    <source>
        <dbReference type="Proteomes" id="UP000230750"/>
    </source>
</evidence>
<gene>
    <name evidence="3" type="ORF">BSL78_29410</name>
</gene>
<reference evidence="3 4" key="1">
    <citation type="journal article" date="2017" name="PLoS Biol.">
        <title>The sea cucumber genome provides insights into morphological evolution and visceral regeneration.</title>
        <authorList>
            <person name="Zhang X."/>
            <person name="Sun L."/>
            <person name="Yuan J."/>
            <person name="Sun Y."/>
            <person name="Gao Y."/>
            <person name="Zhang L."/>
            <person name="Li S."/>
            <person name="Dai H."/>
            <person name="Hamel J.F."/>
            <person name="Liu C."/>
            <person name="Yu Y."/>
            <person name="Liu S."/>
            <person name="Lin W."/>
            <person name="Guo K."/>
            <person name="Jin S."/>
            <person name="Xu P."/>
            <person name="Storey K.B."/>
            <person name="Huan P."/>
            <person name="Zhang T."/>
            <person name="Zhou Y."/>
            <person name="Zhang J."/>
            <person name="Lin C."/>
            <person name="Li X."/>
            <person name="Xing L."/>
            <person name="Huo D."/>
            <person name="Sun M."/>
            <person name="Wang L."/>
            <person name="Mercier A."/>
            <person name="Li F."/>
            <person name="Yang H."/>
            <person name="Xiang J."/>
        </authorList>
    </citation>
    <scope>NUCLEOTIDE SEQUENCE [LARGE SCALE GENOMIC DNA]</scope>
    <source>
        <strain evidence="3">Shaxun</strain>
        <tissue evidence="3">Muscle</tissue>
    </source>
</reference>
<keyword evidence="4" id="KW-1185">Reference proteome</keyword>
<feature type="compositionally biased region" description="Low complexity" evidence="1">
    <location>
        <begin position="221"/>
        <end position="230"/>
    </location>
</feature>
<protein>
    <submittedName>
        <fullName evidence="3">Uncharacterized protein</fullName>
    </submittedName>
</protein>
<dbReference type="EMBL" id="MRZV01002409">
    <property type="protein sequence ID" value="PIK33779.1"/>
    <property type="molecule type" value="Genomic_DNA"/>
</dbReference>
<evidence type="ECO:0000256" key="2">
    <source>
        <dbReference type="SAM" id="SignalP"/>
    </source>
</evidence>
<dbReference type="Proteomes" id="UP000230750">
    <property type="component" value="Unassembled WGS sequence"/>
</dbReference>
<dbReference type="OrthoDB" id="10469752at2759"/>